<evidence type="ECO:0000256" key="5">
    <source>
        <dbReference type="ARBA" id="ARBA00035356"/>
    </source>
</evidence>
<dbReference type="Gene3D" id="3.30.1390.20">
    <property type="entry name" value="Ribosomal protein L30, ferredoxin-like fold domain"/>
    <property type="match status" value="1"/>
</dbReference>
<evidence type="ECO:0000313" key="8">
    <source>
        <dbReference type="Proteomes" id="UP001162164"/>
    </source>
</evidence>
<feature type="domain" description="WAP" evidence="6">
    <location>
        <begin position="10"/>
        <end position="55"/>
    </location>
</feature>
<keyword evidence="2" id="KW-0689">Ribosomal protein</keyword>
<evidence type="ECO:0000256" key="1">
    <source>
        <dbReference type="ARBA" id="ARBA00007594"/>
    </source>
</evidence>
<dbReference type="PANTHER" id="PTHR15892">
    <property type="entry name" value="MITOCHONDRIAL RIBOSOMAL PROTEIN L30"/>
    <property type="match status" value="1"/>
</dbReference>
<dbReference type="Pfam" id="PF00327">
    <property type="entry name" value="Ribosomal_L30"/>
    <property type="match status" value="1"/>
</dbReference>
<dbReference type="EMBL" id="JAPWTJ010000028">
    <property type="protein sequence ID" value="KAJ8984759.1"/>
    <property type="molecule type" value="Genomic_DNA"/>
</dbReference>
<dbReference type="InterPro" id="IPR016082">
    <property type="entry name" value="Ribosomal_uL30_ferredoxin-like"/>
</dbReference>
<protein>
    <recommendedName>
        <fullName evidence="4">Large ribosomal subunit protein uL30m</fullName>
    </recommendedName>
    <alternativeName>
        <fullName evidence="5">39S ribosomal protein L30, mitochondrial</fullName>
    </alternativeName>
</protein>
<sequence length="191" mass="21575">MPRNSPNGYKNNAPVACPVSSKMTSCSPKCKDDSECFGRKCCPNICNMKSCVPANMKLDKDDGYKNQNSKTLENVNSTGLGKVSNTLALNITQDPDFEDPPYEPTKLFRVERIKPLKGVPYFQKDILKEFRLDGKLHCYSIIKNIPENNHRLWKVKHLVKILPITFPDGFPKESDTTVLKENGELRVVKKG</sequence>
<comment type="caution">
    <text evidence="7">The sequence shown here is derived from an EMBL/GenBank/DDBJ whole genome shotgun (WGS) entry which is preliminary data.</text>
</comment>
<dbReference type="SUPFAM" id="SSF55129">
    <property type="entry name" value="Ribosomal protein L30p/L7e"/>
    <property type="match status" value="1"/>
</dbReference>
<dbReference type="InterPro" id="IPR008197">
    <property type="entry name" value="WAP_dom"/>
</dbReference>
<accession>A0ABQ9K4G1</accession>
<dbReference type="CDD" id="cd00355">
    <property type="entry name" value="Ribosomal_L30_like"/>
    <property type="match status" value="1"/>
</dbReference>
<organism evidence="7 8">
    <name type="scientific">Molorchus minor</name>
    <dbReference type="NCBI Taxonomy" id="1323400"/>
    <lineage>
        <taxon>Eukaryota</taxon>
        <taxon>Metazoa</taxon>
        <taxon>Ecdysozoa</taxon>
        <taxon>Arthropoda</taxon>
        <taxon>Hexapoda</taxon>
        <taxon>Insecta</taxon>
        <taxon>Pterygota</taxon>
        <taxon>Neoptera</taxon>
        <taxon>Endopterygota</taxon>
        <taxon>Coleoptera</taxon>
        <taxon>Polyphaga</taxon>
        <taxon>Cucujiformia</taxon>
        <taxon>Chrysomeloidea</taxon>
        <taxon>Cerambycidae</taxon>
        <taxon>Lamiinae</taxon>
        <taxon>Monochamini</taxon>
        <taxon>Molorchus</taxon>
    </lineage>
</organism>
<evidence type="ECO:0000256" key="4">
    <source>
        <dbReference type="ARBA" id="ARBA00035281"/>
    </source>
</evidence>
<evidence type="ECO:0000256" key="3">
    <source>
        <dbReference type="ARBA" id="ARBA00023274"/>
    </source>
</evidence>
<name>A0ABQ9K4G1_9CUCU</name>
<evidence type="ECO:0000313" key="7">
    <source>
        <dbReference type="EMBL" id="KAJ8984759.1"/>
    </source>
</evidence>
<comment type="similarity">
    <text evidence="1">Belongs to the universal ribosomal protein uL30 family.</text>
</comment>
<dbReference type="PROSITE" id="PS51390">
    <property type="entry name" value="WAP"/>
    <property type="match status" value="1"/>
</dbReference>
<evidence type="ECO:0000256" key="2">
    <source>
        <dbReference type="ARBA" id="ARBA00022980"/>
    </source>
</evidence>
<reference evidence="7" key="1">
    <citation type="journal article" date="2023" name="Insect Mol. Biol.">
        <title>Genome sequencing provides insights into the evolution of gene families encoding plant cell wall-degrading enzymes in longhorned beetles.</title>
        <authorList>
            <person name="Shin N.R."/>
            <person name="Okamura Y."/>
            <person name="Kirsch R."/>
            <person name="Pauchet Y."/>
        </authorList>
    </citation>
    <scope>NUCLEOTIDE SEQUENCE</scope>
    <source>
        <strain evidence="7">MMC_N1</strain>
    </source>
</reference>
<keyword evidence="8" id="KW-1185">Reference proteome</keyword>
<proteinExistence type="inferred from homology"/>
<dbReference type="InterPro" id="IPR036919">
    <property type="entry name" value="Ribo_uL30_ferredoxin-like_sf"/>
</dbReference>
<evidence type="ECO:0000259" key="6">
    <source>
        <dbReference type="PROSITE" id="PS51390"/>
    </source>
</evidence>
<dbReference type="PANTHER" id="PTHR15892:SF2">
    <property type="entry name" value="LARGE RIBOSOMAL SUBUNIT PROTEIN UL30M"/>
    <property type="match status" value="1"/>
</dbReference>
<dbReference type="InterPro" id="IPR005996">
    <property type="entry name" value="Ribosomal_uL30_bac-type"/>
</dbReference>
<gene>
    <name evidence="7" type="ORF">NQ317_005024</name>
</gene>
<dbReference type="Proteomes" id="UP001162164">
    <property type="component" value="Unassembled WGS sequence"/>
</dbReference>
<keyword evidence="3" id="KW-0687">Ribonucleoprotein</keyword>